<feature type="short sequence motif" description="'HIGH' region" evidence="11">
    <location>
        <begin position="128"/>
        <end position="138"/>
    </location>
</feature>
<dbReference type="SMART" id="SM01016">
    <property type="entry name" value="Arg_tRNA_synt_N"/>
    <property type="match status" value="1"/>
</dbReference>
<dbReference type="NCBIfam" id="TIGR00456">
    <property type="entry name" value="argS"/>
    <property type="match status" value="1"/>
</dbReference>
<dbReference type="SMART" id="SM00836">
    <property type="entry name" value="DALR_1"/>
    <property type="match status" value="1"/>
</dbReference>
<dbReference type="RefSeq" id="WP_145021501.1">
    <property type="nucleotide sequence ID" value="NZ_VLLN01000009.1"/>
</dbReference>
<dbReference type="PANTHER" id="PTHR11956:SF5">
    <property type="entry name" value="ARGININE--TRNA LIGASE, CYTOPLASMIC"/>
    <property type="match status" value="1"/>
</dbReference>
<dbReference type="SUPFAM" id="SSF55190">
    <property type="entry name" value="Arginyl-tRNA synthetase (ArgRS), N-terminal 'additional' domain"/>
    <property type="match status" value="1"/>
</dbReference>
<comment type="subunit">
    <text evidence="3 11">Monomer.</text>
</comment>
<dbReference type="EMBL" id="VLLN01000009">
    <property type="protein sequence ID" value="TWJ19388.1"/>
    <property type="molecule type" value="Genomic_DNA"/>
</dbReference>
<keyword evidence="16" id="KW-1185">Reference proteome</keyword>
<dbReference type="GO" id="GO:0005737">
    <property type="term" value="C:cytoplasm"/>
    <property type="evidence" value="ECO:0007669"/>
    <property type="project" value="UniProtKB-SubCell"/>
</dbReference>
<evidence type="ECO:0000256" key="3">
    <source>
        <dbReference type="ARBA" id="ARBA00011245"/>
    </source>
</evidence>
<evidence type="ECO:0000256" key="7">
    <source>
        <dbReference type="ARBA" id="ARBA00022840"/>
    </source>
</evidence>
<dbReference type="FunFam" id="3.30.1360.70:FF:000003">
    <property type="entry name" value="Arginine--tRNA ligase"/>
    <property type="match status" value="1"/>
</dbReference>
<accession>A0A562VNC4</accession>
<dbReference type="Pfam" id="PF05746">
    <property type="entry name" value="DALR_1"/>
    <property type="match status" value="1"/>
</dbReference>
<dbReference type="InterPro" id="IPR001278">
    <property type="entry name" value="Arg-tRNA-ligase"/>
</dbReference>
<dbReference type="AlphaFoldDB" id="A0A562VNC4"/>
<dbReference type="Gene3D" id="3.40.50.620">
    <property type="entry name" value="HUPs"/>
    <property type="match status" value="1"/>
</dbReference>
<dbReference type="Gene3D" id="3.30.1360.70">
    <property type="entry name" value="Arginyl tRNA synthetase N-terminal domain"/>
    <property type="match status" value="1"/>
</dbReference>
<keyword evidence="9 11" id="KW-0030">Aminoacyl-tRNA synthetase</keyword>
<gene>
    <name evidence="11" type="primary">argS</name>
    <name evidence="15" type="ORF">JN12_01804</name>
</gene>
<evidence type="ECO:0000256" key="4">
    <source>
        <dbReference type="ARBA" id="ARBA00022490"/>
    </source>
</evidence>
<dbReference type="InterPro" id="IPR036695">
    <property type="entry name" value="Arg-tRNA-synth_N_sf"/>
</dbReference>
<dbReference type="GO" id="GO:0004814">
    <property type="term" value="F:arginine-tRNA ligase activity"/>
    <property type="evidence" value="ECO:0007669"/>
    <property type="project" value="UniProtKB-UniRule"/>
</dbReference>
<dbReference type="SUPFAM" id="SSF47323">
    <property type="entry name" value="Anticodon-binding domain of a subclass of class I aminoacyl-tRNA synthetases"/>
    <property type="match status" value="1"/>
</dbReference>
<dbReference type="InterPro" id="IPR005148">
    <property type="entry name" value="Arg-tRNA-synth_N"/>
</dbReference>
<protein>
    <recommendedName>
        <fullName evidence="11">Arginine--tRNA ligase</fullName>
        <ecNumber evidence="11">6.1.1.19</ecNumber>
    </recommendedName>
    <alternativeName>
        <fullName evidence="11">Arginyl-tRNA synthetase</fullName>
        <shortName evidence="11">ArgRS</shortName>
    </alternativeName>
</protein>
<keyword evidence="7 11" id="KW-0067">ATP-binding</keyword>
<evidence type="ECO:0000256" key="1">
    <source>
        <dbReference type="ARBA" id="ARBA00004496"/>
    </source>
</evidence>
<dbReference type="InterPro" id="IPR009080">
    <property type="entry name" value="tRNAsynth_Ia_anticodon-bd"/>
</dbReference>
<dbReference type="EC" id="6.1.1.19" evidence="11"/>
<sequence length="559" mass="61782">MRETIRTKINAALERCYAAATLNSGQFPVFVVEEPANAEHGDFATNVAMVLTKAERKAPRIVAEALVAELQAEGGFARIDIAGPGFINFVLKNEAWQQTLLSIDRAGAEYGKSDIGAGQKVQVEFVSANPTGPLHIGHGRGAALGDTICRLLAATGWDVTREFYYNDAGQQIANLALSVQARCLGIEPDDPRWPTDGYQGEYIKDVASAYLAGATIDADDRHVTAAGDSHDLDAIRRFAVAYLRREQDQDLTAFDVHFDVYSLESSLYADGRVEDVVRRLVENGHTYEEGGALWLRTTDFGDDKDRVMRKADGGYTYFVPDVAYHLHKWERGYTRVINEQGADHHSTITRVRAGLQALNAGVPQGWPEYVLHQMVTVMRGGEEVKISKRAGSYVTLRDLIDEVGRDATRFFFVMRRPDSQLVFDIDLAKQQSSDNPVYYVQYAHARIHGIFAAAAERGVITDFSTVDLGLLGTTEELAVIKGLASFPELVLGSAQAFEPHRITFYLTELASLLHGFYTRHRVISDDQALTTARLFLLKCVAMTIRNALTLLGISAPEKM</sequence>
<dbReference type="InterPro" id="IPR014729">
    <property type="entry name" value="Rossmann-like_a/b/a_fold"/>
</dbReference>
<dbReference type="FunFam" id="1.10.730.10:FF:000008">
    <property type="entry name" value="Arginine--tRNA ligase"/>
    <property type="match status" value="1"/>
</dbReference>
<evidence type="ECO:0000313" key="16">
    <source>
        <dbReference type="Proteomes" id="UP000319449"/>
    </source>
</evidence>
<dbReference type="InterPro" id="IPR001412">
    <property type="entry name" value="aa-tRNA-synth_I_CS"/>
</dbReference>
<keyword evidence="5 11" id="KW-0436">Ligase</keyword>
<dbReference type="HAMAP" id="MF_00123">
    <property type="entry name" value="Arg_tRNA_synth"/>
    <property type="match status" value="1"/>
</dbReference>
<dbReference type="InterPro" id="IPR035684">
    <property type="entry name" value="ArgRS_core"/>
</dbReference>
<evidence type="ECO:0000259" key="13">
    <source>
        <dbReference type="SMART" id="SM00836"/>
    </source>
</evidence>
<comment type="similarity">
    <text evidence="2 11 12">Belongs to the class-I aminoacyl-tRNA synthetase family.</text>
</comment>
<dbReference type="SUPFAM" id="SSF52374">
    <property type="entry name" value="Nucleotidylyl transferase"/>
    <property type="match status" value="1"/>
</dbReference>
<dbReference type="Pfam" id="PF03485">
    <property type="entry name" value="Arg_tRNA_synt_N"/>
    <property type="match status" value="1"/>
</dbReference>
<organism evidence="15 16">
    <name type="scientific">Geobacter argillaceus</name>
    <dbReference type="NCBI Taxonomy" id="345631"/>
    <lineage>
        <taxon>Bacteria</taxon>
        <taxon>Pseudomonadati</taxon>
        <taxon>Thermodesulfobacteriota</taxon>
        <taxon>Desulfuromonadia</taxon>
        <taxon>Geobacterales</taxon>
        <taxon>Geobacteraceae</taxon>
        <taxon>Geobacter</taxon>
    </lineage>
</organism>
<keyword evidence="6 11" id="KW-0547">Nucleotide-binding</keyword>
<evidence type="ECO:0000256" key="10">
    <source>
        <dbReference type="ARBA" id="ARBA00049339"/>
    </source>
</evidence>
<keyword evidence="4 11" id="KW-0963">Cytoplasm</keyword>
<evidence type="ECO:0000256" key="6">
    <source>
        <dbReference type="ARBA" id="ARBA00022741"/>
    </source>
</evidence>
<feature type="domain" description="DALR anticodon binding" evidence="13">
    <location>
        <begin position="440"/>
        <end position="559"/>
    </location>
</feature>
<dbReference type="Pfam" id="PF00750">
    <property type="entry name" value="tRNA-synt_1d"/>
    <property type="match status" value="1"/>
</dbReference>
<dbReference type="PRINTS" id="PR01038">
    <property type="entry name" value="TRNASYNTHARG"/>
</dbReference>
<dbReference type="GO" id="GO:0005524">
    <property type="term" value="F:ATP binding"/>
    <property type="evidence" value="ECO:0007669"/>
    <property type="project" value="UniProtKB-UniRule"/>
</dbReference>
<dbReference type="InterPro" id="IPR008909">
    <property type="entry name" value="DALR_anticod-bd"/>
</dbReference>
<evidence type="ECO:0000256" key="11">
    <source>
        <dbReference type="HAMAP-Rule" id="MF_00123"/>
    </source>
</evidence>
<evidence type="ECO:0000256" key="2">
    <source>
        <dbReference type="ARBA" id="ARBA00005594"/>
    </source>
</evidence>
<evidence type="ECO:0000313" key="15">
    <source>
        <dbReference type="EMBL" id="TWJ19388.1"/>
    </source>
</evidence>
<dbReference type="GO" id="GO:0006420">
    <property type="term" value="P:arginyl-tRNA aminoacylation"/>
    <property type="evidence" value="ECO:0007669"/>
    <property type="project" value="UniProtKB-UniRule"/>
</dbReference>
<dbReference type="OrthoDB" id="9803211at2"/>
<comment type="subcellular location">
    <subcellularLocation>
        <location evidence="1 11">Cytoplasm</location>
    </subcellularLocation>
</comment>
<reference evidence="15 16" key="1">
    <citation type="submission" date="2019-07" db="EMBL/GenBank/DDBJ databases">
        <title>Genomic Encyclopedia of Archaeal and Bacterial Type Strains, Phase II (KMG-II): from individual species to whole genera.</title>
        <authorList>
            <person name="Goeker M."/>
        </authorList>
    </citation>
    <scope>NUCLEOTIDE SEQUENCE [LARGE SCALE GENOMIC DNA]</scope>
    <source>
        <strain evidence="15 16">ATCC BAA-1139</strain>
    </source>
</reference>
<dbReference type="PANTHER" id="PTHR11956">
    <property type="entry name" value="ARGINYL-TRNA SYNTHETASE"/>
    <property type="match status" value="1"/>
</dbReference>
<evidence type="ECO:0000259" key="14">
    <source>
        <dbReference type="SMART" id="SM01016"/>
    </source>
</evidence>
<comment type="caution">
    <text evidence="15">The sequence shown here is derived from an EMBL/GenBank/DDBJ whole genome shotgun (WGS) entry which is preliminary data.</text>
</comment>
<evidence type="ECO:0000256" key="9">
    <source>
        <dbReference type="ARBA" id="ARBA00023146"/>
    </source>
</evidence>
<evidence type="ECO:0000256" key="12">
    <source>
        <dbReference type="RuleBase" id="RU363038"/>
    </source>
</evidence>
<dbReference type="Proteomes" id="UP000319449">
    <property type="component" value="Unassembled WGS sequence"/>
</dbReference>
<evidence type="ECO:0000256" key="5">
    <source>
        <dbReference type="ARBA" id="ARBA00022598"/>
    </source>
</evidence>
<proteinExistence type="inferred from homology"/>
<keyword evidence="8 11" id="KW-0648">Protein biosynthesis</keyword>
<dbReference type="PROSITE" id="PS00178">
    <property type="entry name" value="AA_TRNA_LIGASE_I"/>
    <property type="match status" value="1"/>
</dbReference>
<comment type="catalytic activity">
    <reaction evidence="10 11">
        <text>tRNA(Arg) + L-arginine + ATP = L-arginyl-tRNA(Arg) + AMP + diphosphate</text>
        <dbReference type="Rhea" id="RHEA:20301"/>
        <dbReference type="Rhea" id="RHEA-COMP:9658"/>
        <dbReference type="Rhea" id="RHEA-COMP:9673"/>
        <dbReference type="ChEBI" id="CHEBI:30616"/>
        <dbReference type="ChEBI" id="CHEBI:32682"/>
        <dbReference type="ChEBI" id="CHEBI:33019"/>
        <dbReference type="ChEBI" id="CHEBI:78442"/>
        <dbReference type="ChEBI" id="CHEBI:78513"/>
        <dbReference type="ChEBI" id="CHEBI:456215"/>
        <dbReference type="EC" id="6.1.1.19"/>
    </reaction>
</comment>
<name>A0A562VNC4_9BACT</name>
<feature type="domain" description="Arginyl tRNA synthetase N-terminal" evidence="14">
    <location>
        <begin position="3"/>
        <end position="91"/>
    </location>
</feature>
<dbReference type="FunFam" id="3.40.50.620:FF:000062">
    <property type="entry name" value="Arginine--tRNA ligase"/>
    <property type="match status" value="1"/>
</dbReference>
<evidence type="ECO:0000256" key="8">
    <source>
        <dbReference type="ARBA" id="ARBA00022917"/>
    </source>
</evidence>
<dbReference type="CDD" id="cd00671">
    <property type="entry name" value="ArgRS_core"/>
    <property type="match status" value="1"/>
</dbReference>
<dbReference type="Gene3D" id="1.10.730.10">
    <property type="entry name" value="Isoleucyl-tRNA Synthetase, Domain 1"/>
    <property type="match status" value="1"/>
</dbReference>